<dbReference type="GO" id="GO:0046922">
    <property type="term" value="F:peptide-O-fucosyltransferase activity"/>
    <property type="evidence" value="ECO:0007669"/>
    <property type="project" value="InterPro"/>
</dbReference>
<dbReference type="PANTHER" id="PTHR13398">
    <property type="entry name" value="GDP-FUCOSE PROTEIN O-FUCOSYLTRANSFERASE 2"/>
    <property type="match status" value="1"/>
</dbReference>
<dbReference type="GO" id="GO:0006004">
    <property type="term" value="P:fucose metabolic process"/>
    <property type="evidence" value="ECO:0007669"/>
    <property type="project" value="UniProtKB-KW"/>
</dbReference>
<keyword evidence="3" id="KW-0119">Carbohydrate metabolism</keyword>
<feature type="signal peptide" evidence="4">
    <location>
        <begin position="1"/>
        <end position="25"/>
    </location>
</feature>
<name>A0A8B8RID0_CAMFR</name>
<evidence type="ECO:0000313" key="6">
    <source>
        <dbReference type="RefSeq" id="XP_032317711.1"/>
    </source>
</evidence>
<accession>A0A8B8RID0</accession>
<organism evidence="5 6">
    <name type="scientific">Camelus ferus</name>
    <name type="common">Wild bactrian camel</name>
    <name type="synonym">Camelus bactrianus ferus</name>
    <dbReference type="NCBI Taxonomy" id="419612"/>
    <lineage>
        <taxon>Eukaryota</taxon>
        <taxon>Metazoa</taxon>
        <taxon>Chordata</taxon>
        <taxon>Craniata</taxon>
        <taxon>Vertebrata</taxon>
        <taxon>Euteleostomi</taxon>
        <taxon>Mammalia</taxon>
        <taxon>Eutheria</taxon>
        <taxon>Laurasiatheria</taxon>
        <taxon>Artiodactyla</taxon>
        <taxon>Tylopoda</taxon>
        <taxon>Camelidae</taxon>
        <taxon>Camelus</taxon>
    </lineage>
</organism>
<gene>
    <name evidence="6" type="primary">LOC116657929</name>
</gene>
<keyword evidence="2" id="KW-0294">Fucose metabolism</keyword>
<dbReference type="GeneID" id="116657929"/>
<evidence type="ECO:0000256" key="2">
    <source>
        <dbReference type="ARBA" id="ARBA00023253"/>
    </source>
</evidence>
<proteinExistence type="predicted"/>
<dbReference type="Gene3D" id="3.40.50.11340">
    <property type="match status" value="1"/>
</dbReference>
<dbReference type="InterPro" id="IPR045130">
    <property type="entry name" value="OFUT2-like"/>
</dbReference>
<evidence type="ECO:0000256" key="3">
    <source>
        <dbReference type="ARBA" id="ARBA00023277"/>
    </source>
</evidence>
<keyword evidence="4" id="KW-0732">Signal</keyword>
<dbReference type="AlphaFoldDB" id="A0A8B8RID0"/>
<evidence type="ECO:0000256" key="1">
    <source>
        <dbReference type="ARBA" id="ARBA00022679"/>
    </source>
</evidence>
<sequence>MVSCSCPRSWRCLLLGAAAWPQASASGDEFWPGQSVADILSGAASHRRYLLCDVNSPKGLSLHRDVGIHIAFLLKTLLKMEESLLVLPPWGRLYHWQGPDIHQVWIPCCVNAGHLL</sequence>
<dbReference type="PANTHER" id="PTHR13398:SF0">
    <property type="entry name" value="GDP-FUCOSE PROTEIN O-FUCOSYLTRANSFERASE 2"/>
    <property type="match status" value="1"/>
</dbReference>
<dbReference type="RefSeq" id="XP_032317711.1">
    <property type="nucleotide sequence ID" value="XM_032461820.1"/>
</dbReference>
<feature type="chain" id="PRO_5034530643" evidence="4">
    <location>
        <begin position="26"/>
        <end position="116"/>
    </location>
</feature>
<reference evidence="6" key="1">
    <citation type="submission" date="2025-08" db="UniProtKB">
        <authorList>
            <consortium name="RefSeq"/>
        </authorList>
    </citation>
    <scope>IDENTIFICATION</scope>
    <source>
        <tissue evidence="6">Ear skin</tissue>
    </source>
</reference>
<keyword evidence="5" id="KW-1185">Reference proteome</keyword>
<protein>
    <submittedName>
        <fullName evidence="6">GDP-fucose protein O-fucosyltransferase 2-like isoform X2</fullName>
    </submittedName>
</protein>
<keyword evidence="1" id="KW-0808">Transferase</keyword>
<evidence type="ECO:0000256" key="4">
    <source>
        <dbReference type="SAM" id="SignalP"/>
    </source>
</evidence>
<dbReference type="Proteomes" id="UP000694856">
    <property type="component" value="Chromosome 19"/>
</dbReference>
<evidence type="ECO:0000313" key="5">
    <source>
        <dbReference type="Proteomes" id="UP000694856"/>
    </source>
</evidence>